<dbReference type="Pfam" id="PF00293">
    <property type="entry name" value="NUDIX"/>
    <property type="match status" value="1"/>
</dbReference>
<dbReference type="PROSITE" id="PS00893">
    <property type="entry name" value="NUDIX_BOX"/>
    <property type="match status" value="1"/>
</dbReference>
<dbReference type="InterPro" id="IPR015797">
    <property type="entry name" value="NUDIX_hydrolase-like_dom_sf"/>
</dbReference>
<evidence type="ECO:0000256" key="4">
    <source>
        <dbReference type="ARBA" id="ARBA00016377"/>
    </source>
</evidence>
<evidence type="ECO:0000259" key="8">
    <source>
        <dbReference type="PROSITE" id="PS51462"/>
    </source>
</evidence>
<keyword evidence="10" id="KW-1185">Reference proteome</keyword>
<proteinExistence type="inferred from homology"/>
<dbReference type="EMBL" id="CP019239">
    <property type="protein sequence ID" value="APW43512.1"/>
    <property type="molecule type" value="Genomic_DNA"/>
</dbReference>
<dbReference type="KEGG" id="rsb:RS694_13875"/>
<comment type="catalytic activity">
    <reaction evidence="1">
        <text>GDP-alpha-D-mannose + H2O = alpha-D-mannose 1-phosphate + GMP + 2 H(+)</text>
        <dbReference type="Rhea" id="RHEA:27978"/>
        <dbReference type="ChEBI" id="CHEBI:15377"/>
        <dbReference type="ChEBI" id="CHEBI:15378"/>
        <dbReference type="ChEBI" id="CHEBI:57527"/>
        <dbReference type="ChEBI" id="CHEBI:58115"/>
        <dbReference type="ChEBI" id="CHEBI:58409"/>
    </reaction>
</comment>
<dbReference type="SUPFAM" id="SSF55811">
    <property type="entry name" value="Nudix"/>
    <property type="match status" value="1"/>
</dbReference>
<dbReference type="eggNOG" id="COG0494">
    <property type="taxonomic scope" value="Bacteria"/>
</dbReference>
<evidence type="ECO:0000313" key="9">
    <source>
        <dbReference type="EMBL" id="APW43512.1"/>
    </source>
</evidence>
<dbReference type="InterPro" id="IPR020084">
    <property type="entry name" value="NUDIX_hydrolase_CS"/>
</dbReference>
<evidence type="ECO:0000256" key="7">
    <source>
        <dbReference type="ARBA" id="ARBA00032272"/>
    </source>
</evidence>
<dbReference type="InterPro" id="IPR000086">
    <property type="entry name" value="NUDIX_hydrolase_dom"/>
</dbReference>
<evidence type="ECO:0000256" key="5">
    <source>
        <dbReference type="ARBA" id="ARBA00022801"/>
    </source>
</evidence>
<dbReference type="PROSITE" id="PS51462">
    <property type="entry name" value="NUDIX"/>
    <property type="match status" value="1"/>
</dbReference>
<keyword evidence="5" id="KW-0378">Hydrolase</keyword>
<dbReference type="GO" id="GO:0016787">
    <property type="term" value="F:hydrolase activity"/>
    <property type="evidence" value="ECO:0007669"/>
    <property type="project" value="UniProtKB-KW"/>
</dbReference>
<organism evidence="9 10">
    <name type="scientific">Rhodoferax saidenbachensis</name>
    <dbReference type="NCBI Taxonomy" id="1484693"/>
    <lineage>
        <taxon>Bacteria</taxon>
        <taxon>Pseudomonadati</taxon>
        <taxon>Pseudomonadota</taxon>
        <taxon>Betaproteobacteria</taxon>
        <taxon>Burkholderiales</taxon>
        <taxon>Comamonadaceae</taxon>
        <taxon>Rhodoferax</taxon>
    </lineage>
</organism>
<evidence type="ECO:0000313" key="10">
    <source>
        <dbReference type="Proteomes" id="UP000186110"/>
    </source>
</evidence>
<dbReference type="PANTHER" id="PTHR11839:SF18">
    <property type="entry name" value="NUDIX HYDROLASE DOMAIN-CONTAINING PROTEIN"/>
    <property type="match status" value="1"/>
</dbReference>
<sequence>MNDSHLVEVRQSSQEILKGHFLHAFRDTVALPDGKSAVREYVVHPGAVMVIPLIEAEDGSLRVVLERQFRYPVGQVMVEFPAGKLDSNEDVLACAQRELREETGYTAQEWARAGVLHPVIAYSTEFIDIWFARGLSLGERDLDAGEFLDVFTATPAELLGWCRQGKVTDAKTLTGALWLQNVLSGAWSLEWQRSTTSPKP</sequence>
<dbReference type="RefSeq" id="WP_029708576.1">
    <property type="nucleotide sequence ID" value="NZ_CP019239.1"/>
</dbReference>
<dbReference type="AlphaFoldDB" id="A0A1P8KBX2"/>
<evidence type="ECO:0000256" key="1">
    <source>
        <dbReference type="ARBA" id="ARBA00000847"/>
    </source>
</evidence>
<dbReference type="STRING" id="1484693.RS694_13875"/>
<dbReference type="Gene3D" id="3.90.79.10">
    <property type="entry name" value="Nucleoside Triphosphate Pyrophosphohydrolase"/>
    <property type="match status" value="1"/>
</dbReference>
<gene>
    <name evidence="9" type="ORF">RS694_13875</name>
</gene>
<feature type="domain" description="Nudix hydrolase" evidence="8">
    <location>
        <begin position="43"/>
        <end position="175"/>
    </location>
</feature>
<evidence type="ECO:0000256" key="6">
    <source>
        <dbReference type="ARBA" id="ARBA00032162"/>
    </source>
</evidence>
<comment type="cofactor">
    <cofactor evidence="2">
        <name>Mg(2+)</name>
        <dbReference type="ChEBI" id="CHEBI:18420"/>
    </cofactor>
</comment>
<dbReference type="GO" id="GO:0019693">
    <property type="term" value="P:ribose phosphate metabolic process"/>
    <property type="evidence" value="ECO:0007669"/>
    <property type="project" value="TreeGrafter"/>
</dbReference>
<protein>
    <recommendedName>
        <fullName evidence="4">GDP-mannose pyrophosphatase</fullName>
    </recommendedName>
    <alternativeName>
        <fullName evidence="6">GDP-mannose hydrolase</fullName>
    </alternativeName>
    <alternativeName>
        <fullName evidence="7">GDPMK</fullName>
    </alternativeName>
</protein>
<reference evidence="9 10" key="1">
    <citation type="submission" date="2017-01" db="EMBL/GenBank/DDBJ databases">
        <authorList>
            <person name="Mah S.A."/>
            <person name="Swanson W.J."/>
            <person name="Moy G.W."/>
            <person name="Vacquier V.D."/>
        </authorList>
    </citation>
    <scope>NUCLEOTIDE SEQUENCE [LARGE SCALE GENOMIC DNA]</scope>
    <source>
        <strain evidence="9 10">DSM 22694</strain>
    </source>
</reference>
<dbReference type="GO" id="GO:0005829">
    <property type="term" value="C:cytosol"/>
    <property type="evidence" value="ECO:0007669"/>
    <property type="project" value="TreeGrafter"/>
</dbReference>
<dbReference type="Proteomes" id="UP000186110">
    <property type="component" value="Chromosome"/>
</dbReference>
<comment type="similarity">
    <text evidence="3">Belongs to the Nudix hydrolase family. NudK subfamily.</text>
</comment>
<name>A0A1P8KBX2_9BURK</name>
<dbReference type="GO" id="GO:0006753">
    <property type="term" value="P:nucleoside phosphate metabolic process"/>
    <property type="evidence" value="ECO:0007669"/>
    <property type="project" value="TreeGrafter"/>
</dbReference>
<accession>A0A1P8KBX2</accession>
<evidence type="ECO:0000256" key="2">
    <source>
        <dbReference type="ARBA" id="ARBA00001946"/>
    </source>
</evidence>
<dbReference type="PANTHER" id="PTHR11839">
    <property type="entry name" value="UDP/ADP-SUGAR PYROPHOSPHATASE"/>
    <property type="match status" value="1"/>
</dbReference>
<evidence type="ECO:0000256" key="3">
    <source>
        <dbReference type="ARBA" id="ARBA00007275"/>
    </source>
</evidence>